<dbReference type="EMBL" id="CP097753">
    <property type="protein sequence ID" value="URJ28297.1"/>
    <property type="molecule type" value="Genomic_DNA"/>
</dbReference>
<dbReference type="FunFam" id="3.30.470.20:FF:000008">
    <property type="entry name" value="D-alanine--D-alanine ligase"/>
    <property type="match status" value="1"/>
</dbReference>
<comment type="function">
    <text evidence="2 15">Cell wall formation.</text>
</comment>
<gene>
    <name evidence="15" type="primary">ddl</name>
    <name evidence="21" type="ORF">M9393_00805</name>
</gene>
<feature type="domain" description="ATP-grasp" evidence="20">
    <location>
        <begin position="138"/>
        <end position="341"/>
    </location>
</feature>
<keyword evidence="12 18" id="KW-0464">Manganese</keyword>
<comment type="cofactor">
    <cofactor evidence="18">
        <name>Mg(2+)</name>
        <dbReference type="ChEBI" id="CHEBI:18420"/>
    </cofactor>
    <cofactor evidence="18">
        <name>Mn(2+)</name>
        <dbReference type="ChEBI" id="CHEBI:29035"/>
    </cofactor>
    <text evidence="18">Binds 2 magnesium or manganese ions per subunit.</text>
</comment>
<evidence type="ECO:0000259" key="20">
    <source>
        <dbReference type="PROSITE" id="PS50975"/>
    </source>
</evidence>
<keyword evidence="10 15" id="KW-0133">Cell shape</keyword>
<keyword evidence="8 19" id="KW-0067">ATP-binding</keyword>
<dbReference type="InterPro" id="IPR011095">
    <property type="entry name" value="Dala_Dala_lig_C"/>
</dbReference>
<evidence type="ECO:0000256" key="19">
    <source>
        <dbReference type="PROSITE-ProRule" id="PRU00409"/>
    </source>
</evidence>
<feature type="binding site" evidence="18">
    <location>
        <position position="308"/>
    </location>
    <ligand>
        <name>Mg(2+)</name>
        <dbReference type="ChEBI" id="CHEBI:18420"/>
        <label>1</label>
    </ligand>
</feature>
<dbReference type="NCBIfam" id="TIGR01205">
    <property type="entry name" value="D_ala_D_alaTIGR"/>
    <property type="match status" value="1"/>
</dbReference>
<dbReference type="HAMAP" id="MF_00047">
    <property type="entry name" value="Dala_Dala_lig"/>
    <property type="match status" value="1"/>
</dbReference>
<evidence type="ECO:0000256" key="17">
    <source>
        <dbReference type="PIRSR" id="PIRSR039102-2"/>
    </source>
</evidence>
<dbReference type="InterPro" id="IPR000291">
    <property type="entry name" value="D-Ala_lig_Van_CS"/>
</dbReference>
<dbReference type="PROSITE" id="PS00844">
    <property type="entry name" value="DALA_DALA_LIGASE_2"/>
    <property type="match status" value="1"/>
</dbReference>
<dbReference type="SUPFAM" id="SSF56059">
    <property type="entry name" value="Glutathione synthetase ATP-binding domain-like"/>
    <property type="match status" value="1"/>
</dbReference>
<dbReference type="InterPro" id="IPR011761">
    <property type="entry name" value="ATP-grasp"/>
</dbReference>
<name>A0A9Q8X0E0_9ENTR</name>
<dbReference type="GO" id="GO:0005524">
    <property type="term" value="F:ATP binding"/>
    <property type="evidence" value="ECO:0007669"/>
    <property type="project" value="UniProtKB-UniRule"/>
</dbReference>
<evidence type="ECO:0000256" key="9">
    <source>
        <dbReference type="ARBA" id="ARBA00022842"/>
    </source>
</evidence>
<dbReference type="Proteomes" id="UP001056209">
    <property type="component" value="Chromosome"/>
</dbReference>
<keyword evidence="13 15" id="KW-0961">Cell wall biogenesis/degradation</keyword>
<evidence type="ECO:0000256" key="1">
    <source>
        <dbReference type="ARBA" id="ARBA00001936"/>
    </source>
</evidence>
<dbReference type="Gene3D" id="3.30.470.20">
    <property type="entry name" value="ATP-grasp fold, B domain"/>
    <property type="match status" value="1"/>
</dbReference>
<proteinExistence type="inferred from homology"/>
<evidence type="ECO:0000256" key="5">
    <source>
        <dbReference type="ARBA" id="ARBA00022598"/>
    </source>
</evidence>
<accession>A0A9Q8X0E0</accession>
<feature type="binding site" evidence="18">
    <location>
        <position position="295"/>
    </location>
    <ligand>
        <name>Mg(2+)</name>
        <dbReference type="ChEBI" id="CHEBI:18420"/>
        <label>1</label>
    </ligand>
</feature>
<organism evidence="21 22">
    <name type="scientific">Candidatus Blochmannia vicinus</name>
    <name type="common">nom. nud.</name>
    <dbReference type="NCBI Taxonomy" id="251540"/>
    <lineage>
        <taxon>Bacteria</taxon>
        <taxon>Pseudomonadati</taxon>
        <taxon>Pseudomonadota</taxon>
        <taxon>Gammaproteobacteria</taxon>
        <taxon>Enterobacterales</taxon>
        <taxon>Enterobacteriaceae</taxon>
        <taxon>ant endosymbionts</taxon>
        <taxon>Candidatus Blochmanniella</taxon>
    </lineage>
</organism>
<evidence type="ECO:0000313" key="22">
    <source>
        <dbReference type="Proteomes" id="UP001056209"/>
    </source>
</evidence>
<evidence type="ECO:0000256" key="13">
    <source>
        <dbReference type="ARBA" id="ARBA00023316"/>
    </source>
</evidence>
<evidence type="ECO:0000256" key="16">
    <source>
        <dbReference type="PIRSR" id="PIRSR039102-1"/>
    </source>
</evidence>
<evidence type="ECO:0000313" key="21">
    <source>
        <dbReference type="EMBL" id="URJ28297.1"/>
    </source>
</evidence>
<dbReference type="InterPro" id="IPR005905">
    <property type="entry name" value="D_ala_D_ala"/>
</dbReference>
<dbReference type="Pfam" id="PF07478">
    <property type="entry name" value="Dala_Dala_lig_C"/>
    <property type="match status" value="1"/>
</dbReference>
<dbReference type="GO" id="GO:0008716">
    <property type="term" value="F:D-alanine-D-alanine ligase activity"/>
    <property type="evidence" value="ECO:0007669"/>
    <property type="project" value="UniProtKB-UniRule"/>
</dbReference>
<keyword evidence="7 17" id="KW-0547">Nucleotide-binding</keyword>
<dbReference type="GO" id="GO:0008360">
    <property type="term" value="P:regulation of cell shape"/>
    <property type="evidence" value="ECO:0007669"/>
    <property type="project" value="UniProtKB-KW"/>
</dbReference>
<dbReference type="GO" id="GO:0009252">
    <property type="term" value="P:peptidoglycan biosynthetic process"/>
    <property type="evidence" value="ECO:0007669"/>
    <property type="project" value="UniProtKB-UniRule"/>
</dbReference>
<dbReference type="InterPro" id="IPR011127">
    <property type="entry name" value="Dala_Dala_lig_N"/>
</dbReference>
<feature type="active site" evidence="16">
    <location>
        <position position="184"/>
    </location>
</feature>
<protein>
    <recommendedName>
        <fullName evidence="15">D-alanine--D-alanine ligase</fullName>
        <ecNumber evidence="15">6.3.2.4</ecNumber>
    </recommendedName>
    <alternativeName>
        <fullName evidence="15">D-Ala-D-Ala ligase</fullName>
    </alternativeName>
    <alternativeName>
        <fullName evidence="15">D-alanylalanine synthetase</fullName>
    </alternativeName>
</protein>
<feature type="binding site" evidence="18">
    <location>
        <position position="308"/>
    </location>
    <ligand>
        <name>Mg(2+)</name>
        <dbReference type="ChEBI" id="CHEBI:18420"/>
        <label>2</label>
    </ligand>
</feature>
<comment type="cofactor">
    <cofactor evidence="1">
        <name>Mn(2+)</name>
        <dbReference type="ChEBI" id="CHEBI:29035"/>
    </cofactor>
</comment>
<sequence length="369" mass="41983">MSKLCVGIICGGRSLEHEISLKSAMCIAQSIDTCRFEVMILWIDKKGCWYLKNINFDTLFCYKDDTYISILLQSYPHCFSSNTKNINDLLRFDVIFPIIHGTSGEDGALQGLLCMMNIPFVGSHILSSSIGMDKDVSKRLLRDSGLSVVPFKTFLVNDRHKIDFDDLVSTFRLPFFVKPVNQGSSIGVSKVTNRKYFNQALVKAFYFSHKILIEPAIIGRELECGVLGNDNPEVSVCGEIILSNNNFYTYYNKYIAHDVQISIPALVNDLISDEIRSITLRVFQVLNCSGMARVDFFLTSDNQIFVNEVNTLPGFTYNSMYPKLWEISGLNFQKLVTKLIELALDLHDKNNCFYHADGSLLNYFRHERI</sequence>
<evidence type="ECO:0000256" key="15">
    <source>
        <dbReference type="HAMAP-Rule" id="MF_00047"/>
    </source>
</evidence>
<feature type="binding site" evidence="18">
    <location>
        <position position="310"/>
    </location>
    <ligand>
        <name>Mg(2+)</name>
        <dbReference type="ChEBI" id="CHEBI:18420"/>
        <label>2</label>
    </ligand>
</feature>
<dbReference type="EC" id="6.3.2.4" evidence="15"/>
<evidence type="ECO:0000256" key="10">
    <source>
        <dbReference type="ARBA" id="ARBA00022960"/>
    </source>
</evidence>
<dbReference type="SUPFAM" id="SSF52440">
    <property type="entry name" value="PreATP-grasp domain"/>
    <property type="match status" value="1"/>
</dbReference>
<evidence type="ECO:0000256" key="18">
    <source>
        <dbReference type="PIRSR" id="PIRSR039102-3"/>
    </source>
</evidence>
<evidence type="ECO:0000256" key="4">
    <source>
        <dbReference type="ARBA" id="ARBA00010871"/>
    </source>
</evidence>
<comment type="similarity">
    <text evidence="4 15">Belongs to the D-alanine--D-alanine ligase family.</text>
</comment>
<evidence type="ECO:0000256" key="6">
    <source>
        <dbReference type="ARBA" id="ARBA00022723"/>
    </source>
</evidence>
<dbReference type="AlphaFoldDB" id="A0A9Q8X0E0"/>
<comment type="subcellular location">
    <subcellularLocation>
        <location evidence="15">Cytoplasm</location>
    </subcellularLocation>
</comment>
<dbReference type="PROSITE" id="PS50975">
    <property type="entry name" value="ATP_GRASP"/>
    <property type="match status" value="1"/>
</dbReference>
<evidence type="ECO:0000256" key="11">
    <source>
        <dbReference type="ARBA" id="ARBA00022984"/>
    </source>
</evidence>
<dbReference type="RefSeq" id="WP_250248732.1">
    <property type="nucleotide sequence ID" value="NZ_CP097753.1"/>
</dbReference>
<dbReference type="GO" id="GO:0005829">
    <property type="term" value="C:cytosol"/>
    <property type="evidence" value="ECO:0007669"/>
    <property type="project" value="TreeGrafter"/>
</dbReference>
<dbReference type="PROSITE" id="PS00843">
    <property type="entry name" value="DALA_DALA_LIGASE_1"/>
    <property type="match status" value="1"/>
</dbReference>
<dbReference type="PANTHER" id="PTHR23132:SF25">
    <property type="entry name" value="D-ALANINE--D-ALANINE LIGASE A"/>
    <property type="match status" value="1"/>
</dbReference>
<feature type="binding site" evidence="17">
    <location>
        <begin position="214"/>
        <end position="221"/>
    </location>
    <ligand>
        <name>ATP</name>
        <dbReference type="ChEBI" id="CHEBI:30616"/>
    </ligand>
</feature>
<dbReference type="Gene3D" id="3.30.1490.20">
    <property type="entry name" value="ATP-grasp fold, A domain"/>
    <property type="match status" value="1"/>
</dbReference>
<feature type="binding site" evidence="17">
    <location>
        <position position="134"/>
    </location>
    <ligand>
        <name>ATP</name>
        <dbReference type="ChEBI" id="CHEBI:30616"/>
    </ligand>
</feature>
<evidence type="ECO:0000256" key="3">
    <source>
        <dbReference type="ARBA" id="ARBA00004752"/>
    </source>
</evidence>
<dbReference type="PIRSF" id="PIRSF039102">
    <property type="entry name" value="Ddl/VanB"/>
    <property type="match status" value="1"/>
</dbReference>
<comment type="pathway">
    <text evidence="3 15">Cell wall biogenesis; peptidoglycan biosynthesis.</text>
</comment>
<feature type="binding site" evidence="17">
    <location>
        <begin position="176"/>
        <end position="178"/>
    </location>
    <ligand>
        <name>ATP</name>
        <dbReference type="ChEBI" id="CHEBI:30616"/>
    </ligand>
</feature>
<feature type="binding site" evidence="17">
    <location>
        <begin position="307"/>
        <end position="308"/>
    </location>
    <ligand>
        <name>ATP</name>
        <dbReference type="ChEBI" id="CHEBI:30616"/>
    </ligand>
</feature>
<keyword evidence="9 18" id="KW-0460">Magnesium</keyword>
<keyword evidence="6 18" id="KW-0479">Metal-binding</keyword>
<dbReference type="InterPro" id="IPR013815">
    <property type="entry name" value="ATP_grasp_subdomain_1"/>
</dbReference>
<dbReference type="NCBIfam" id="NF002528">
    <property type="entry name" value="PRK01966.1-4"/>
    <property type="match status" value="1"/>
</dbReference>
<dbReference type="GO" id="GO:0071555">
    <property type="term" value="P:cell wall organization"/>
    <property type="evidence" value="ECO:0007669"/>
    <property type="project" value="UniProtKB-KW"/>
</dbReference>
<feature type="active site" evidence="16">
    <location>
        <position position="319"/>
    </location>
</feature>
<comment type="catalytic activity">
    <reaction evidence="14 15">
        <text>2 D-alanine + ATP = D-alanyl-D-alanine + ADP + phosphate + H(+)</text>
        <dbReference type="Rhea" id="RHEA:11224"/>
        <dbReference type="ChEBI" id="CHEBI:15378"/>
        <dbReference type="ChEBI" id="CHEBI:30616"/>
        <dbReference type="ChEBI" id="CHEBI:43474"/>
        <dbReference type="ChEBI" id="CHEBI:57416"/>
        <dbReference type="ChEBI" id="CHEBI:57822"/>
        <dbReference type="ChEBI" id="CHEBI:456216"/>
        <dbReference type="EC" id="6.3.2.4"/>
    </reaction>
</comment>
<feature type="active site" evidence="16">
    <location>
        <position position="16"/>
    </location>
</feature>
<evidence type="ECO:0000256" key="12">
    <source>
        <dbReference type="ARBA" id="ARBA00023211"/>
    </source>
</evidence>
<keyword evidence="5 15" id="KW-0436">Ligase</keyword>
<evidence type="ECO:0000256" key="7">
    <source>
        <dbReference type="ARBA" id="ARBA00022741"/>
    </source>
</evidence>
<evidence type="ECO:0000256" key="2">
    <source>
        <dbReference type="ARBA" id="ARBA00003921"/>
    </source>
</evidence>
<dbReference type="Pfam" id="PF01820">
    <property type="entry name" value="Dala_Dala_lig_N"/>
    <property type="match status" value="1"/>
</dbReference>
<keyword evidence="11 15" id="KW-0573">Peptidoglycan synthesis</keyword>
<dbReference type="GO" id="GO:0046872">
    <property type="term" value="F:metal ion binding"/>
    <property type="evidence" value="ECO:0007669"/>
    <property type="project" value="UniProtKB-KW"/>
</dbReference>
<feature type="binding site" evidence="17">
    <location>
        <begin position="184"/>
        <end position="185"/>
    </location>
    <ligand>
        <name>ATP</name>
        <dbReference type="ChEBI" id="CHEBI:30616"/>
    </ligand>
</feature>
<dbReference type="Gene3D" id="3.40.50.20">
    <property type="match status" value="1"/>
</dbReference>
<dbReference type="InterPro" id="IPR016185">
    <property type="entry name" value="PreATP-grasp_dom_sf"/>
</dbReference>
<evidence type="ECO:0000256" key="14">
    <source>
        <dbReference type="ARBA" id="ARBA00047614"/>
    </source>
</evidence>
<evidence type="ECO:0000256" key="8">
    <source>
        <dbReference type="ARBA" id="ARBA00022840"/>
    </source>
</evidence>
<dbReference type="PANTHER" id="PTHR23132">
    <property type="entry name" value="D-ALANINE--D-ALANINE LIGASE"/>
    <property type="match status" value="1"/>
</dbReference>
<reference evidence="21" key="1">
    <citation type="submission" date="2022-05" db="EMBL/GenBank/DDBJ databases">
        <title>Impact of host demography and evolutionary history on endosymbiont molecular evolution: a test in carpenter ants (Genus Camponotus) and their Blochmannia endosymbionts.</title>
        <authorList>
            <person name="Manthey J.D."/>
            <person name="Giron J.C."/>
            <person name="Hruska J.P."/>
        </authorList>
    </citation>
    <scope>NUCLEOTIDE SEQUENCE</scope>
    <source>
        <strain evidence="21">C-039</strain>
    </source>
</reference>
<keyword evidence="15" id="KW-0963">Cytoplasm</keyword>